<keyword evidence="8" id="KW-0325">Glycoprotein</keyword>
<dbReference type="SUPFAM" id="SSF53850">
    <property type="entry name" value="Periplasmic binding protein-like II"/>
    <property type="match status" value="1"/>
</dbReference>
<evidence type="ECO:0000259" key="11">
    <source>
        <dbReference type="SMART" id="SM00918"/>
    </source>
</evidence>
<organism evidence="12 13">
    <name type="scientific">Leptotrombidium deliense</name>
    <dbReference type="NCBI Taxonomy" id="299467"/>
    <lineage>
        <taxon>Eukaryota</taxon>
        <taxon>Metazoa</taxon>
        <taxon>Ecdysozoa</taxon>
        <taxon>Arthropoda</taxon>
        <taxon>Chelicerata</taxon>
        <taxon>Arachnida</taxon>
        <taxon>Acari</taxon>
        <taxon>Acariformes</taxon>
        <taxon>Trombidiformes</taxon>
        <taxon>Prostigmata</taxon>
        <taxon>Anystina</taxon>
        <taxon>Parasitengona</taxon>
        <taxon>Trombiculoidea</taxon>
        <taxon>Trombiculidae</taxon>
        <taxon>Leptotrombidium</taxon>
    </lineage>
</organism>
<keyword evidence="13" id="KW-1185">Reference proteome</keyword>
<keyword evidence="10" id="KW-0407">Ion channel</keyword>
<dbReference type="InterPro" id="IPR019594">
    <property type="entry name" value="Glu/Gly-bd"/>
</dbReference>
<protein>
    <recommendedName>
        <fullName evidence="11">Ionotropic glutamate receptor L-glutamate and glycine-binding domain-containing protein</fullName>
    </recommendedName>
</protein>
<keyword evidence="9" id="KW-1071">Ligand-gated ion channel</keyword>
<feature type="domain" description="Ionotropic glutamate receptor L-glutamate and glycine-binding" evidence="11">
    <location>
        <begin position="66"/>
        <end position="126"/>
    </location>
</feature>
<reference evidence="12 13" key="1">
    <citation type="journal article" date="2018" name="Gigascience">
        <title>Genomes of trombidid mites reveal novel predicted allergens and laterally-transferred genes associated with secondary metabolism.</title>
        <authorList>
            <person name="Dong X."/>
            <person name="Chaisiri K."/>
            <person name="Xia D."/>
            <person name="Armstrong S.D."/>
            <person name="Fang Y."/>
            <person name="Donnelly M.J."/>
            <person name="Kadowaki T."/>
            <person name="McGarry J.W."/>
            <person name="Darby A.C."/>
            <person name="Makepeace B.L."/>
        </authorList>
    </citation>
    <scope>NUCLEOTIDE SEQUENCE [LARGE SCALE GENOMIC DNA]</scope>
    <source>
        <strain evidence="12">UoL-UT</strain>
    </source>
</reference>
<dbReference type="GO" id="GO:0016020">
    <property type="term" value="C:membrane"/>
    <property type="evidence" value="ECO:0007669"/>
    <property type="project" value="UniProtKB-SubCell"/>
</dbReference>
<dbReference type="AlphaFoldDB" id="A0A443SLL8"/>
<evidence type="ECO:0000256" key="10">
    <source>
        <dbReference type="ARBA" id="ARBA00023303"/>
    </source>
</evidence>
<dbReference type="Pfam" id="PF10613">
    <property type="entry name" value="Lig_chan-Glu_bd"/>
    <property type="match status" value="1"/>
</dbReference>
<keyword evidence="3" id="KW-0812">Transmembrane</keyword>
<proteinExistence type="predicted"/>
<dbReference type="Proteomes" id="UP000288716">
    <property type="component" value="Unassembled WGS sequence"/>
</dbReference>
<evidence type="ECO:0000256" key="5">
    <source>
        <dbReference type="ARBA" id="ARBA00023065"/>
    </source>
</evidence>
<evidence type="ECO:0000256" key="3">
    <source>
        <dbReference type="ARBA" id="ARBA00022692"/>
    </source>
</evidence>
<keyword evidence="7" id="KW-0675">Receptor</keyword>
<evidence type="ECO:0000313" key="12">
    <source>
        <dbReference type="EMBL" id="RWS28385.1"/>
    </source>
</evidence>
<comment type="caution">
    <text evidence="12">The sequence shown here is derived from an EMBL/GenBank/DDBJ whole genome shotgun (WGS) entry which is preliminary data.</text>
</comment>
<sequence>MTQVLSRKLRISIETNMDGNSSEIWLSKLNRARQKLLAFNVFEEQKLYKIVTVIVGRRPNLKYRPPFMMKHSNGSFYGYLVDLLHHIQEKLNNRWHYEIREAADGFIGKKIVNTSRWDGVIGELQMKVRS</sequence>
<keyword evidence="6" id="KW-0472">Membrane</keyword>
<gene>
    <name evidence="12" type="ORF">B4U80_13681</name>
</gene>
<name>A0A443SLL8_9ACAR</name>
<evidence type="ECO:0000256" key="4">
    <source>
        <dbReference type="ARBA" id="ARBA00022989"/>
    </source>
</evidence>
<dbReference type="GO" id="GO:0015276">
    <property type="term" value="F:ligand-gated monoatomic ion channel activity"/>
    <property type="evidence" value="ECO:0007669"/>
    <property type="project" value="InterPro"/>
</dbReference>
<evidence type="ECO:0000256" key="6">
    <source>
        <dbReference type="ARBA" id="ARBA00023136"/>
    </source>
</evidence>
<dbReference type="EMBL" id="NCKV01001414">
    <property type="protein sequence ID" value="RWS28385.1"/>
    <property type="molecule type" value="Genomic_DNA"/>
</dbReference>
<dbReference type="Gene3D" id="3.40.190.10">
    <property type="entry name" value="Periplasmic binding protein-like II"/>
    <property type="match status" value="1"/>
</dbReference>
<evidence type="ECO:0000313" key="13">
    <source>
        <dbReference type="Proteomes" id="UP000288716"/>
    </source>
</evidence>
<evidence type="ECO:0000256" key="7">
    <source>
        <dbReference type="ARBA" id="ARBA00023170"/>
    </source>
</evidence>
<evidence type="ECO:0000256" key="9">
    <source>
        <dbReference type="ARBA" id="ARBA00023286"/>
    </source>
</evidence>
<evidence type="ECO:0000256" key="1">
    <source>
        <dbReference type="ARBA" id="ARBA00004141"/>
    </source>
</evidence>
<dbReference type="VEuPathDB" id="VectorBase:LDEU003655"/>
<keyword evidence="4" id="KW-1133">Transmembrane helix</keyword>
<accession>A0A443SLL8</accession>
<evidence type="ECO:0000256" key="2">
    <source>
        <dbReference type="ARBA" id="ARBA00022448"/>
    </source>
</evidence>
<keyword evidence="2" id="KW-0813">Transport</keyword>
<comment type="subcellular location">
    <subcellularLocation>
        <location evidence="1">Membrane</location>
        <topology evidence="1">Multi-pass membrane protein</topology>
    </subcellularLocation>
</comment>
<keyword evidence="5" id="KW-0406">Ion transport</keyword>
<evidence type="ECO:0000256" key="8">
    <source>
        <dbReference type="ARBA" id="ARBA00023180"/>
    </source>
</evidence>
<dbReference type="SMART" id="SM00918">
    <property type="entry name" value="Lig_chan-Glu_bd"/>
    <property type="match status" value="1"/>
</dbReference>